<proteinExistence type="predicted"/>
<dbReference type="AlphaFoldDB" id="A0A434ACY7"/>
<reference evidence="2" key="1">
    <citation type="journal article" date="2019" name="Syst. Appl. Microbiol.">
        <title>Flavobacterium circumlabens sp. nov. and Flavobacterium cupreum sp. nov., two psychrotrophic species isolated from Antarctic environmental samples.</title>
        <authorList>
            <person name="Kralova S."/>
            <person name="Busse H.-J."/>
            <person name="Svec P."/>
            <person name="Maslanova I."/>
            <person name="Stankova E."/>
            <person name="Bartak M."/>
            <person name="Sedlacek I."/>
        </authorList>
    </citation>
    <scope>NUCLEOTIDE SEQUENCE [LARGE SCALE GENOMIC DNA]</scope>
    <source>
        <strain evidence="2">CCM 8825</strain>
    </source>
</reference>
<accession>A0A434ACY7</accession>
<gene>
    <name evidence="1" type="ORF">D0817_01055</name>
</gene>
<dbReference type="PANTHER" id="PTHR41339:SF1">
    <property type="entry name" value="SECRETED PROTEIN"/>
    <property type="match status" value="1"/>
</dbReference>
<name>A0A434ACY7_9FLAO</name>
<dbReference type="Proteomes" id="UP000288102">
    <property type="component" value="Unassembled WGS sequence"/>
</dbReference>
<dbReference type="PANTHER" id="PTHR41339">
    <property type="entry name" value="LIPL48"/>
    <property type="match status" value="1"/>
</dbReference>
<dbReference type="OrthoDB" id="1521716at2"/>
<keyword evidence="2" id="KW-1185">Reference proteome</keyword>
<dbReference type="RefSeq" id="WP_127336532.1">
    <property type="nucleotide sequence ID" value="NZ_QWDM01000001.1"/>
</dbReference>
<comment type="caution">
    <text evidence="1">The sequence shown here is derived from an EMBL/GenBank/DDBJ whole genome shotgun (WGS) entry which is preliminary data.</text>
</comment>
<protein>
    <recommendedName>
        <fullName evidence="3">T9SS C-terminal target domain-containing protein</fullName>
    </recommendedName>
</protein>
<organism evidence="1 2">
    <name type="scientific">Flavobacterium cupreum</name>
    <dbReference type="NCBI Taxonomy" id="2133766"/>
    <lineage>
        <taxon>Bacteria</taxon>
        <taxon>Pseudomonadati</taxon>
        <taxon>Bacteroidota</taxon>
        <taxon>Flavobacteriia</taxon>
        <taxon>Flavobacteriales</taxon>
        <taxon>Flavobacteriaceae</taxon>
        <taxon>Flavobacterium</taxon>
    </lineage>
</organism>
<dbReference type="EMBL" id="QWDM01000001">
    <property type="protein sequence ID" value="RUT72237.1"/>
    <property type="molecule type" value="Genomic_DNA"/>
</dbReference>
<evidence type="ECO:0008006" key="3">
    <source>
        <dbReference type="Google" id="ProtNLM"/>
    </source>
</evidence>
<sequence>MKKVFLFAIAIIFFNSCQNDEASADSSFAMKSASADYSGYPATVQTVSGNITTNTTWTNDRVWEVSGVVRVIGAKLTIQPGTFIKAKVLASGATGVLVITKTGQIDAQGTATAPVIFTSYNLLDGNAATKATPGDFGGLVLLGDAQVNTGVTTNIIEGLGDQPTPSDFYYGGTNNAHSAGALNYVRIEYAGRILDAATGVEINGLTCGGVGSGTVIDHVQVSYGRDDSFEFFGGTVKASHLVSFAPDDDNFDFDFGYTGTINKAIAIADTTSTHSLSGGNPDSNGIELDNNATGTSTTIITRPVISELSIIGANSIAGGALYENAIHVRRLGQISLTNATVTGYVTGIRFESPSLPASSARSFLSVHAFTNPILPVGTSLGAGSSPASTATVADSWALTQPFFNIAPLNLAGATGAFKTEQNWTNTWTKFINF</sequence>
<evidence type="ECO:0000313" key="2">
    <source>
        <dbReference type="Proteomes" id="UP000288102"/>
    </source>
</evidence>
<evidence type="ECO:0000313" key="1">
    <source>
        <dbReference type="EMBL" id="RUT72237.1"/>
    </source>
</evidence>